<dbReference type="GO" id="GO:0008828">
    <property type="term" value="F:dATP diphosphatase activity"/>
    <property type="evidence" value="ECO:0007669"/>
    <property type="project" value="InterPro"/>
</dbReference>
<protein>
    <submittedName>
        <fullName evidence="3">Dihydroneopterin triphosphate pyrophosphatase</fullName>
        <ecNumber evidence="3">3.6.1.-</ecNumber>
    </submittedName>
</protein>
<accession>A0A3S4H7W1</accession>
<evidence type="ECO:0000313" key="3">
    <source>
        <dbReference type="EMBL" id="VEA33215.1"/>
    </source>
</evidence>
<evidence type="ECO:0000313" key="4">
    <source>
        <dbReference type="Proteomes" id="UP000277214"/>
    </source>
</evidence>
<sequence>MHNTEFWFCLALPHERQVIFTEHLTYQWLDAPDAATLTKSWSNRQAIEEFVINVA</sequence>
<dbReference type="Proteomes" id="UP000277214">
    <property type="component" value="Chromosome 1"/>
</dbReference>
<evidence type="ECO:0000256" key="1">
    <source>
        <dbReference type="PIRSR" id="PIRSR603564-1"/>
    </source>
</evidence>
<dbReference type="EMBL" id="LR134149">
    <property type="protein sequence ID" value="VEA33215.1"/>
    <property type="molecule type" value="Genomic_DNA"/>
</dbReference>
<keyword evidence="2" id="KW-0460">Magnesium</keyword>
<feature type="binding site" evidence="2">
    <location>
        <position position="22"/>
    </location>
    <ligand>
        <name>Mg(2+)</name>
        <dbReference type="ChEBI" id="CHEBI:18420"/>
    </ligand>
</feature>
<dbReference type="GO" id="GO:0046872">
    <property type="term" value="F:metal ion binding"/>
    <property type="evidence" value="ECO:0007669"/>
    <property type="project" value="UniProtKB-KW"/>
</dbReference>
<dbReference type="InterPro" id="IPR003564">
    <property type="entry name" value="DHNTPase"/>
</dbReference>
<name>A0A3S4H7W1_SALET</name>
<dbReference type="PRINTS" id="PR01404">
    <property type="entry name" value="NPPPHYDRLASE"/>
</dbReference>
<comment type="cofactor">
    <cofactor evidence="2">
        <name>Mg(2+)</name>
        <dbReference type="ChEBI" id="CHEBI:18420"/>
    </cofactor>
    <text evidence="2">Binds 1 Mg(2+) ion per subunit.</text>
</comment>
<keyword evidence="2" id="KW-0479">Metal-binding</keyword>
<feature type="binding site" evidence="1">
    <location>
        <position position="40"/>
    </location>
    <ligand>
        <name>substrate</name>
    </ligand>
</feature>
<dbReference type="GO" id="GO:0046656">
    <property type="term" value="P:folic acid biosynthetic process"/>
    <property type="evidence" value="ECO:0007669"/>
    <property type="project" value="InterPro"/>
</dbReference>
<gene>
    <name evidence="3" type="primary">nudB_2</name>
    <name evidence="3" type="ORF">NCTC8272_01035</name>
</gene>
<organism evidence="3 4">
    <name type="scientific">Salmonella enterica I</name>
    <dbReference type="NCBI Taxonomy" id="59201"/>
    <lineage>
        <taxon>Bacteria</taxon>
        <taxon>Pseudomonadati</taxon>
        <taxon>Pseudomonadota</taxon>
        <taxon>Gammaproteobacteria</taxon>
        <taxon>Enterobacterales</taxon>
        <taxon>Enterobacteriaceae</taxon>
        <taxon>Salmonella</taxon>
    </lineage>
</organism>
<proteinExistence type="predicted"/>
<dbReference type="Gene3D" id="3.90.79.10">
    <property type="entry name" value="Nucleoside Triphosphate Pyrophosphohydrolase"/>
    <property type="match status" value="1"/>
</dbReference>
<reference evidence="3 4" key="1">
    <citation type="submission" date="2018-12" db="EMBL/GenBank/DDBJ databases">
        <authorList>
            <consortium name="Pathogen Informatics"/>
        </authorList>
    </citation>
    <scope>NUCLEOTIDE SEQUENCE [LARGE SCALE GENOMIC DNA]</scope>
    <source>
        <strain evidence="3 4">NCTC8272</strain>
    </source>
</reference>
<dbReference type="AlphaFoldDB" id="A0A3S4H7W1"/>
<keyword evidence="3" id="KW-0378">Hydrolase</keyword>
<dbReference type="GO" id="GO:0019177">
    <property type="term" value="F:dihydroneopterin triphosphate pyrophosphohydrolase activity"/>
    <property type="evidence" value="ECO:0007669"/>
    <property type="project" value="InterPro"/>
</dbReference>
<dbReference type="EC" id="3.6.1.-" evidence="3"/>
<evidence type="ECO:0000256" key="2">
    <source>
        <dbReference type="PIRSR" id="PIRSR603564-2"/>
    </source>
</evidence>